<evidence type="ECO:0000256" key="1">
    <source>
        <dbReference type="ARBA" id="ARBA00022679"/>
    </source>
</evidence>
<feature type="domain" description="N-acetyltransferase" evidence="3">
    <location>
        <begin position="4"/>
        <end position="163"/>
    </location>
</feature>
<evidence type="ECO:0000313" key="5">
    <source>
        <dbReference type="Proteomes" id="UP000700706"/>
    </source>
</evidence>
<dbReference type="GO" id="GO:0016747">
    <property type="term" value="F:acyltransferase activity, transferring groups other than amino-acyl groups"/>
    <property type="evidence" value="ECO:0007669"/>
    <property type="project" value="InterPro"/>
</dbReference>
<organism evidence="4 5">
    <name type="scientific">Inquilinus limosus</name>
    <dbReference type="NCBI Taxonomy" id="171674"/>
    <lineage>
        <taxon>Bacteria</taxon>
        <taxon>Pseudomonadati</taxon>
        <taxon>Pseudomonadota</taxon>
        <taxon>Alphaproteobacteria</taxon>
        <taxon>Rhodospirillales</taxon>
        <taxon>Rhodospirillaceae</taxon>
        <taxon>Inquilinus</taxon>
    </lineage>
</organism>
<comment type="caution">
    <text evidence="4">The sequence shown here is derived from an EMBL/GenBank/DDBJ whole genome shotgun (WGS) entry which is preliminary data.</text>
</comment>
<protein>
    <submittedName>
        <fullName evidence="4">GNAT family N-acetyltransferase</fullName>
    </submittedName>
</protein>
<evidence type="ECO:0000259" key="3">
    <source>
        <dbReference type="PROSITE" id="PS51186"/>
    </source>
</evidence>
<evidence type="ECO:0000313" key="4">
    <source>
        <dbReference type="EMBL" id="MBW8727673.1"/>
    </source>
</evidence>
<keyword evidence="1" id="KW-0808">Transferase</keyword>
<dbReference type="InterPro" id="IPR000182">
    <property type="entry name" value="GNAT_dom"/>
</dbReference>
<accession>A0A952KEY4</accession>
<keyword evidence="2" id="KW-0012">Acyltransferase</keyword>
<dbReference type="PANTHER" id="PTHR43420:SF49">
    <property type="entry name" value="AMINO GROUP ACETYL TRANSFERASE"/>
    <property type="match status" value="1"/>
</dbReference>
<dbReference type="InterPro" id="IPR050680">
    <property type="entry name" value="YpeA/RimI_acetyltransf"/>
</dbReference>
<dbReference type="EMBL" id="JAEKLZ010000296">
    <property type="protein sequence ID" value="MBW8727673.1"/>
    <property type="molecule type" value="Genomic_DNA"/>
</dbReference>
<dbReference type="PANTHER" id="PTHR43420">
    <property type="entry name" value="ACETYLTRANSFERASE"/>
    <property type="match status" value="1"/>
</dbReference>
<dbReference type="Pfam" id="PF00583">
    <property type="entry name" value="Acetyltransf_1"/>
    <property type="match status" value="1"/>
</dbReference>
<dbReference type="CDD" id="cd04301">
    <property type="entry name" value="NAT_SF"/>
    <property type="match status" value="1"/>
</dbReference>
<dbReference type="Gene3D" id="3.40.630.30">
    <property type="match status" value="1"/>
</dbReference>
<dbReference type="SUPFAM" id="SSF55729">
    <property type="entry name" value="Acyl-CoA N-acyltransferases (Nat)"/>
    <property type="match status" value="1"/>
</dbReference>
<reference evidence="4" key="1">
    <citation type="submission" date="2020-06" db="EMBL/GenBank/DDBJ databases">
        <title>Stable isotope informed genome-resolved metagenomics uncovers potential trophic interactions in rhizosphere soil.</title>
        <authorList>
            <person name="Starr E.P."/>
            <person name="Shi S."/>
            <person name="Blazewicz S.J."/>
            <person name="Koch B.J."/>
            <person name="Probst A.J."/>
            <person name="Hungate B.A."/>
            <person name="Pett-Ridge J."/>
            <person name="Firestone M.K."/>
            <person name="Banfield J.F."/>
        </authorList>
    </citation>
    <scope>NUCLEOTIDE SEQUENCE</scope>
    <source>
        <strain evidence="4">YM_69_17</strain>
    </source>
</reference>
<evidence type="ECO:0000256" key="2">
    <source>
        <dbReference type="ARBA" id="ARBA00023315"/>
    </source>
</evidence>
<name>A0A952KEY4_9PROT</name>
<dbReference type="Proteomes" id="UP000700706">
    <property type="component" value="Unassembled WGS sequence"/>
</dbReference>
<dbReference type="InterPro" id="IPR016181">
    <property type="entry name" value="Acyl_CoA_acyltransferase"/>
</dbReference>
<sequence length="164" mass="18412">MIDFTIRALRVEDWPDIAEMQIQPRYRWGTLRLPFQSGEEVRRRLESAPADDIHIAAVVGGRVVGRALLQPGKGRRAHTGAVTCGVHDDFHRQGIGTGLMAALLDTADNWLNLKRLELGVWTDNVPAIALYEKFGFVIEGCERAYAYRDGAYVDSYLMARLRGL</sequence>
<dbReference type="AlphaFoldDB" id="A0A952KEY4"/>
<dbReference type="PROSITE" id="PS51186">
    <property type="entry name" value="GNAT"/>
    <property type="match status" value="1"/>
</dbReference>
<proteinExistence type="predicted"/>
<gene>
    <name evidence="4" type="ORF">JF625_21310</name>
</gene>